<sequence length="213" mass="21699">MSRVNQTLIDSMVDDMQPVAPLRANYGWALVAAAAAIGALGVWLTAGLWRGGYRGDAEAIFYAANGMLLVLGAAASASAVVMASPGVGTRHDGPRWGMAMLAVLPLAAVVSALAKGSTGAILNDPYGLECMAHALVASSATAIALTLWLRRGAPVNPRNAGMLAGVAAGALGSAAYGLSCPIDTLEHLAIWHTLPVLIGGVVGRYAIARVLSW</sequence>
<organism evidence="2 3">
    <name type="scientific">Qipengyuania marisflavi</name>
    <dbReference type="NCBI Taxonomy" id="2486356"/>
    <lineage>
        <taxon>Bacteria</taxon>
        <taxon>Pseudomonadati</taxon>
        <taxon>Pseudomonadota</taxon>
        <taxon>Alphaproteobacteria</taxon>
        <taxon>Sphingomonadales</taxon>
        <taxon>Erythrobacteraceae</taxon>
        <taxon>Qipengyuania</taxon>
    </lineage>
</organism>
<proteinExistence type="predicted"/>
<feature type="transmembrane region" description="Helical" evidence="1">
    <location>
        <begin position="190"/>
        <end position="207"/>
    </location>
</feature>
<dbReference type="OrthoDB" id="7390889at2"/>
<protein>
    <submittedName>
        <fullName evidence="2">DUF1109 domain-containing protein</fullName>
    </submittedName>
</protein>
<comment type="caution">
    <text evidence="2">The sequence shown here is derived from an EMBL/GenBank/DDBJ whole genome shotgun (WGS) entry which is preliminary data.</text>
</comment>
<feature type="transmembrane region" description="Helical" evidence="1">
    <location>
        <begin position="60"/>
        <end position="84"/>
    </location>
</feature>
<keyword evidence="3" id="KW-1185">Reference proteome</keyword>
<reference evidence="2 3" key="1">
    <citation type="submission" date="2019-05" db="EMBL/GenBank/DDBJ databases">
        <title>Erythrobacter marisflavi sp. nov., isolated from isolated from water of an estuary environment.</title>
        <authorList>
            <person name="Yoon J.-H."/>
        </authorList>
    </citation>
    <scope>NUCLEOTIDE SEQUENCE [LARGE SCALE GENOMIC DNA]</scope>
    <source>
        <strain evidence="2 3">KEM-5</strain>
    </source>
</reference>
<dbReference type="AlphaFoldDB" id="A0A5S3P375"/>
<name>A0A5S3P375_9SPHN</name>
<keyword evidence="1" id="KW-0812">Transmembrane</keyword>
<keyword evidence="1" id="KW-1133">Transmembrane helix</keyword>
<dbReference type="InterPro" id="IPR009495">
    <property type="entry name" value="NrsF"/>
</dbReference>
<dbReference type="Pfam" id="PF06532">
    <property type="entry name" value="NrsF"/>
    <property type="match status" value="1"/>
</dbReference>
<dbReference type="RefSeq" id="WP_138618289.1">
    <property type="nucleotide sequence ID" value="NZ_VCAO01000004.1"/>
</dbReference>
<dbReference type="EMBL" id="VCAO01000004">
    <property type="protein sequence ID" value="TMM47278.1"/>
    <property type="molecule type" value="Genomic_DNA"/>
</dbReference>
<evidence type="ECO:0000313" key="3">
    <source>
        <dbReference type="Proteomes" id="UP000309668"/>
    </source>
</evidence>
<dbReference type="Proteomes" id="UP000309668">
    <property type="component" value="Unassembled WGS sequence"/>
</dbReference>
<accession>A0A5S3P375</accession>
<keyword evidence="1" id="KW-0472">Membrane</keyword>
<feature type="transmembrane region" description="Helical" evidence="1">
    <location>
        <begin position="26"/>
        <end position="48"/>
    </location>
</feature>
<feature type="transmembrane region" description="Helical" evidence="1">
    <location>
        <begin position="96"/>
        <end position="114"/>
    </location>
</feature>
<feature type="transmembrane region" description="Helical" evidence="1">
    <location>
        <begin position="160"/>
        <end position="178"/>
    </location>
</feature>
<evidence type="ECO:0000313" key="2">
    <source>
        <dbReference type="EMBL" id="TMM47278.1"/>
    </source>
</evidence>
<gene>
    <name evidence="2" type="ORF">FEV51_09400</name>
</gene>
<feature type="transmembrane region" description="Helical" evidence="1">
    <location>
        <begin position="126"/>
        <end position="148"/>
    </location>
</feature>
<evidence type="ECO:0000256" key="1">
    <source>
        <dbReference type="SAM" id="Phobius"/>
    </source>
</evidence>